<dbReference type="EMBL" id="JWZT01004760">
    <property type="protein sequence ID" value="KII63232.1"/>
    <property type="molecule type" value="Genomic_DNA"/>
</dbReference>
<dbReference type="GO" id="GO:0000127">
    <property type="term" value="C:transcription factor TFIIIC complex"/>
    <property type="evidence" value="ECO:0007669"/>
    <property type="project" value="TreeGrafter"/>
</dbReference>
<sequence length="494" mass="56941">MQRFFKLIHISKSFFDAITAPKVDEKTAATQIRMISTLPHHIIAYFAISLTVSYPNSPMIKYFLLYLKGSPLPPDVFNSLVEVICSTGNYNVAIETSLISNDYFAENDEMRLKFIKYYIINHEIPQALELATFLHYNIPIHHYDLISAFISMITDQDQVIPYFLLFYQRFAFERRLNGLVASILTMLFDKFRDLTHEQDSINFSLCLMSLFLYLQHNGILFSQQKFSQPTAVILTGSKCICGLYNYSICKNIFCAFDVVFRHDLKDNESTHFPVLQEIKFLQISTAIQFGLFDEAFCVLCELINHYNNKITQTNAFWNLFFFLVTNAENIDRRRVIRTLKELKTAHRFESDLAFGCLSKCSTKNQPVIKKSFRACVESVGTSLPYLVHSVNLFNVSISKPVKDGTNAVFQSLIFLMVYYHQLIKDGLSGQASYNLGRLFHGYGFLDMAESFYRKALQSSDSSFRREAAYNLALIYENSNNRALACSILRNHFTV</sequence>
<evidence type="ECO:0000313" key="1">
    <source>
        <dbReference type="EMBL" id="KII63232.1"/>
    </source>
</evidence>
<comment type="caution">
    <text evidence="1">The sequence shown here is derived from an EMBL/GenBank/DDBJ whole genome shotgun (WGS) entry which is preliminary data.</text>
</comment>
<dbReference type="Proteomes" id="UP000031668">
    <property type="component" value="Unassembled WGS sequence"/>
</dbReference>
<evidence type="ECO:0000313" key="2">
    <source>
        <dbReference type="Proteomes" id="UP000031668"/>
    </source>
</evidence>
<dbReference type="OrthoDB" id="5979799at2759"/>
<proteinExistence type="predicted"/>
<reference evidence="1 2" key="1">
    <citation type="journal article" date="2014" name="Genome Biol. Evol.">
        <title>The genome of the myxosporean Thelohanellus kitauei shows adaptations to nutrient acquisition within its fish host.</title>
        <authorList>
            <person name="Yang Y."/>
            <person name="Xiong J."/>
            <person name="Zhou Z."/>
            <person name="Huo F."/>
            <person name="Miao W."/>
            <person name="Ran C."/>
            <person name="Liu Y."/>
            <person name="Zhang J."/>
            <person name="Feng J."/>
            <person name="Wang M."/>
            <person name="Wang M."/>
            <person name="Wang L."/>
            <person name="Yao B."/>
        </authorList>
    </citation>
    <scope>NUCLEOTIDE SEQUENCE [LARGE SCALE GENOMIC DNA]</scope>
    <source>
        <strain evidence="1">Wuqing</strain>
    </source>
</reference>
<dbReference type="AlphaFoldDB" id="A0A0C2J2C4"/>
<protein>
    <submittedName>
        <fullName evidence="1">Uncharacterized protein</fullName>
    </submittedName>
</protein>
<name>A0A0C2J2C4_THEKT</name>
<dbReference type="Gene3D" id="1.25.40.10">
    <property type="entry name" value="Tetratricopeptide repeat domain"/>
    <property type="match status" value="1"/>
</dbReference>
<dbReference type="InterPro" id="IPR039340">
    <property type="entry name" value="Tfc4/TFIIIC-102/Sfc4"/>
</dbReference>
<dbReference type="PANTHER" id="PTHR23082">
    <property type="entry name" value="TRANSCRIPTION INITIATION FACTOR IIIC TFIIIC , POLYPEPTIDE 3-RELATED"/>
    <property type="match status" value="1"/>
</dbReference>
<dbReference type="GO" id="GO:0006383">
    <property type="term" value="P:transcription by RNA polymerase III"/>
    <property type="evidence" value="ECO:0007669"/>
    <property type="project" value="InterPro"/>
</dbReference>
<keyword evidence="2" id="KW-1185">Reference proteome</keyword>
<dbReference type="PANTHER" id="PTHR23082:SF0">
    <property type="entry name" value="GENERAL TRANSCRIPTION FACTOR 3C POLYPEPTIDE 3"/>
    <property type="match status" value="1"/>
</dbReference>
<organism evidence="1 2">
    <name type="scientific">Thelohanellus kitauei</name>
    <name type="common">Myxosporean</name>
    <dbReference type="NCBI Taxonomy" id="669202"/>
    <lineage>
        <taxon>Eukaryota</taxon>
        <taxon>Metazoa</taxon>
        <taxon>Cnidaria</taxon>
        <taxon>Myxozoa</taxon>
        <taxon>Myxosporea</taxon>
        <taxon>Bivalvulida</taxon>
        <taxon>Platysporina</taxon>
        <taxon>Myxobolidae</taxon>
        <taxon>Thelohanellus</taxon>
    </lineage>
</organism>
<gene>
    <name evidence="1" type="ORF">RF11_07913</name>
</gene>
<dbReference type="InterPro" id="IPR011990">
    <property type="entry name" value="TPR-like_helical_dom_sf"/>
</dbReference>
<accession>A0A0C2J2C4</accession>